<dbReference type="AlphaFoldDB" id="A0A4Y2C6E4"/>
<dbReference type="EMBL" id="BGPR01000152">
    <property type="protein sequence ID" value="GBL99918.1"/>
    <property type="molecule type" value="Genomic_DNA"/>
</dbReference>
<evidence type="ECO:0000313" key="1">
    <source>
        <dbReference type="EMBL" id="GBL99918.1"/>
    </source>
</evidence>
<organism evidence="1 2">
    <name type="scientific">Araneus ventricosus</name>
    <name type="common">Orbweaver spider</name>
    <name type="synonym">Epeira ventricosa</name>
    <dbReference type="NCBI Taxonomy" id="182803"/>
    <lineage>
        <taxon>Eukaryota</taxon>
        <taxon>Metazoa</taxon>
        <taxon>Ecdysozoa</taxon>
        <taxon>Arthropoda</taxon>
        <taxon>Chelicerata</taxon>
        <taxon>Arachnida</taxon>
        <taxon>Araneae</taxon>
        <taxon>Araneomorphae</taxon>
        <taxon>Entelegynae</taxon>
        <taxon>Araneoidea</taxon>
        <taxon>Araneidae</taxon>
        <taxon>Araneus</taxon>
    </lineage>
</organism>
<name>A0A4Y2C6E4_ARAVE</name>
<dbReference type="Proteomes" id="UP000499080">
    <property type="component" value="Unassembled WGS sequence"/>
</dbReference>
<evidence type="ECO:0000313" key="2">
    <source>
        <dbReference type="Proteomes" id="UP000499080"/>
    </source>
</evidence>
<gene>
    <name evidence="1" type="ORF">AVEN_19418_1</name>
</gene>
<reference evidence="1 2" key="1">
    <citation type="journal article" date="2019" name="Sci. Rep.">
        <title>Orb-weaving spider Araneus ventricosus genome elucidates the spidroin gene catalogue.</title>
        <authorList>
            <person name="Kono N."/>
            <person name="Nakamura H."/>
            <person name="Ohtoshi R."/>
            <person name="Moran D.A.P."/>
            <person name="Shinohara A."/>
            <person name="Yoshida Y."/>
            <person name="Fujiwara M."/>
            <person name="Mori M."/>
            <person name="Tomita M."/>
            <person name="Arakawa K."/>
        </authorList>
    </citation>
    <scope>NUCLEOTIDE SEQUENCE [LARGE SCALE GENOMIC DNA]</scope>
</reference>
<sequence length="94" mass="10317">MNDIRLDSNTVTGSEILTIISCNDPSCPQEVRLVIAVEVTSPLPSIYPLESDNPLTYPVVPHPPSRDAPSVRKYMMVTRSRVILTSPNHSGLSE</sequence>
<protein>
    <submittedName>
        <fullName evidence="1">Uncharacterized protein</fullName>
    </submittedName>
</protein>
<keyword evidence="2" id="KW-1185">Reference proteome</keyword>
<comment type="caution">
    <text evidence="1">The sequence shown here is derived from an EMBL/GenBank/DDBJ whole genome shotgun (WGS) entry which is preliminary data.</text>
</comment>
<accession>A0A4Y2C6E4</accession>
<proteinExistence type="predicted"/>